<dbReference type="Gene3D" id="3.40.50.1110">
    <property type="entry name" value="SGNH hydrolase"/>
    <property type="match status" value="1"/>
</dbReference>
<dbReference type="PANTHER" id="PTHR30383">
    <property type="entry name" value="THIOESTERASE 1/PROTEASE 1/LYSOPHOSPHOLIPASE L1"/>
    <property type="match status" value="1"/>
</dbReference>
<protein>
    <submittedName>
        <fullName evidence="2">Lysophospholipase L1</fullName>
    </submittedName>
</protein>
<name>A0A0S4QQ28_9ACTN</name>
<evidence type="ECO:0000256" key="1">
    <source>
        <dbReference type="SAM" id="MobiDB-lite"/>
    </source>
</evidence>
<dbReference type="InterPro" id="IPR051532">
    <property type="entry name" value="Ester_Hydrolysis_Enzymes"/>
</dbReference>
<keyword evidence="3" id="KW-1185">Reference proteome</keyword>
<dbReference type="GO" id="GO:0004622">
    <property type="term" value="F:phosphatidylcholine lysophospholipase activity"/>
    <property type="evidence" value="ECO:0007669"/>
    <property type="project" value="TreeGrafter"/>
</dbReference>
<organism evidence="2 3">
    <name type="scientific">Parafrankia irregularis</name>
    <dbReference type="NCBI Taxonomy" id="795642"/>
    <lineage>
        <taxon>Bacteria</taxon>
        <taxon>Bacillati</taxon>
        <taxon>Actinomycetota</taxon>
        <taxon>Actinomycetes</taxon>
        <taxon>Frankiales</taxon>
        <taxon>Frankiaceae</taxon>
        <taxon>Parafrankia</taxon>
    </lineage>
</organism>
<proteinExistence type="predicted"/>
<dbReference type="InterPro" id="IPR001087">
    <property type="entry name" value="GDSL"/>
</dbReference>
<dbReference type="PANTHER" id="PTHR30383:SF5">
    <property type="entry name" value="SGNH HYDROLASE-TYPE ESTERASE DOMAIN-CONTAINING PROTEIN"/>
    <property type="match status" value="1"/>
</dbReference>
<dbReference type="AlphaFoldDB" id="A0A0S4QQ28"/>
<reference evidence="3" key="1">
    <citation type="submission" date="2015-11" db="EMBL/GenBank/DDBJ databases">
        <authorList>
            <person name="Varghese N."/>
        </authorList>
    </citation>
    <scope>NUCLEOTIDE SEQUENCE [LARGE SCALE GENOMIC DNA]</scope>
    <source>
        <strain evidence="3">DSM 45899</strain>
    </source>
</reference>
<feature type="compositionally biased region" description="Basic and acidic residues" evidence="1">
    <location>
        <begin position="38"/>
        <end position="48"/>
    </location>
</feature>
<dbReference type="EMBL" id="FAOZ01000010">
    <property type="protein sequence ID" value="CUU57122.1"/>
    <property type="molecule type" value="Genomic_DNA"/>
</dbReference>
<dbReference type="SUPFAM" id="SSF52266">
    <property type="entry name" value="SGNH hydrolase"/>
    <property type="match status" value="1"/>
</dbReference>
<accession>A0A0S4QQ28</accession>
<evidence type="ECO:0000313" key="2">
    <source>
        <dbReference type="EMBL" id="CUU57122.1"/>
    </source>
</evidence>
<dbReference type="Pfam" id="PF00657">
    <property type="entry name" value="Lipase_GDSL"/>
    <property type="match status" value="1"/>
</dbReference>
<dbReference type="InterPro" id="IPR036514">
    <property type="entry name" value="SGNH_hydro_sf"/>
</dbReference>
<gene>
    <name evidence="2" type="ORF">Ga0074812_110137</name>
</gene>
<dbReference type="Proteomes" id="UP000198802">
    <property type="component" value="Unassembled WGS sequence"/>
</dbReference>
<sequence>MGDQTRQIGLFAESRDIRPRSAQGRLPGPDDQPTPSRDSARRAADWHLRVNPKVLPPAGCPTAGQRRRLSARISDVPPDSAKSGETSVGRHRRVQPSPGARLRQPIRRAAGVAGTTIVLTGTVTLAGTVVTSPAAVAAAQTRVMILGDSVTHQTAGDYTWRYRLAQHLSLSAPGAVDFVGDRIDVWDNTANTAGSNDYVDAWFDRDHHSIWGDATRTERDAVEGLLRATPADVLIVALGANDLTYFSTPQQAADDMLALINNARRVNPDIDVVVAQVLDRTDYTGGRNLQPQATAYNTLLDQQLGNWQTATSKVVVARDYADWNPYQHTWDGSHPNPTGDFVIARGVANALAQLGIGTAFGPLYGTVPWPGTGRAVTAVGKPGQHTLTWAATPGASAYLVEQRVLSYGEQTFYRLPYPLAAKPGTNTWTTGTLPAGLRSEYRIVPVKGSMIGQAGPSGTATAQ</sequence>
<evidence type="ECO:0000313" key="3">
    <source>
        <dbReference type="Proteomes" id="UP000198802"/>
    </source>
</evidence>
<feature type="region of interest" description="Disordered" evidence="1">
    <location>
        <begin position="1"/>
        <end position="100"/>
    </location>
</feature>